<dbReference type="PANTHER" id="PTHR31465:SF8">
    <property type="entry name" value="DOMAIN PROTEIN, PUTATIVE (AFU_ORTHOLOGUE AFUA_6G14140)-RELATED"/>
    <property type="match status" value="1"/>
</dbReference>
<feature type="transmembrane region" description="Helical" evidence="5">
    <location>
        <begin position="168"/>
        <end position="187"/>
    </location>
</feature>
<evidence type="ECO:0000256" key="2">
    <source>
        <dbReference type="ARBA" id="ARBA00022692"/>
    </source>
</evidence>
<sequence length="304" mass="33665">MSECTQVSPLCPVEATVYGYYPNLGANAFFCASFAVFTIAQLVLGIRYKTWTWMIATVIGCAMESIGYGGRIMMNRNPFDGGGFKMQIVCLILAPSLLSASIDLTLKHVVIVFGTEKSRIRPNLYTWVFIGLDVASILIQAIGGAIAASGEENRSLLDIGNNLMLVGIIVQVVQLVAFALVTADYVLRTRKAYRDKPLPPLGAYYIRSKRFRWFCYAVTGAFSAILIRCIYRIPEMAGGWGGAIQRDEISFLVLDGGMIWIAAFLLTICHPGVYFPQLSKNRDEMQEGFQARMSEKRDQTPSFA</sequence>
<name>A0A8K0JED1_9TREE</name>
<evidence type="ECO:0000256" key="1">
    <source>
        <dbReference type="ARBA" id="ARBA00004141"/>
    </source>
</evidence>
<feature type="transmembrane region" description="Helical" evidence="5">
    <location>
        <begin position="127"/>
        <end position="148"/>
    </location>
</feature>
<dbReference type="PANTHER" id="PTHR31465">
    <property type="entry name" value="PROTEIN RTA1-RELATED"/>
    <property type="match status" value="1"/>
</dbReference>
<proteinExistence type="predicted"/>
<comment type="subcellular location">
    <subcellularLocation>
        <location evidence="1">Membrane</location>
        <topology evidence="1">Multi-pass membrane protein</topology>
    </subcellularLocation>
</comment>
<feature type="transmembrane region" description="Helical" evidence="5">
    <location>
        <begin position="51"/>
        <end position="74"/>
    </location>
</feature>
<organism evidence="6 7">
    <name type="scientific">Filobasidium floriforme</name>
    <dbReference type="NCBI Taxonomy" id="5210"/>
    <lineage>
        <taxon>Eukaryota</taxon>
        <taxon>Fungi</taxon>
        <taxon>Dikarya</taxon>
        <taxon>Basidiomycota</taxon>
        <taxon>Agaricomycotina</taxon>
        <taxon>Tremellomycetes</taxon>
        <taxon>Filobasidiales</taxon>
        <taxon>Filobasidiaceae</taxon>
        <taxon>Filobasidium</taxon>
    </lineage>
</organism>
<dbReference type="GO" id="GO:0000324">
    <property type="term" value="C:fungal-type vacuole"/>
    <property type="evidence" value="ECO:0007669"/>
    <property type="project" value="TreeGrafter"/>
</dbReference>
<keyword evidence="7" id="KW-1185">Reference proteome</keyword>
<evidence type="ECO:0000313" key="7">
    <source>
        <dbReference type="Proteomes" id="UP000812966"/>
    </source>
</evidence>
<feature type="transmembrane region" description="Helical" evidence="5">
    <location>
        <begin position="24"/>
        <end position="44"/>
    </location>
</feature>
<evidence type="ECO:0000313" key="6">
    <source>
        <dbReference type="EMBL" id="KAG7527480.1"/>
    </source>
</evidence>
<dbReference type="AlphaFoldDB" id="A0A8K0JED1"/>
<feature type="transmembrane region" description="Helical" evidence="5">
    <location>
        <begin position="86"/>
        <end position="106"/>
    </location>
</feature>
<dbReference type="EMBL" id="JABELV010000280">
    <property type="protein sequence ID" value="KAG7527480.1"/>
    <property type="molecule type" value="Genomic_DNA"/>
</dbReference>
<protein>
    <recommendedName>
        <fullName evidence="8">Sphingoid long-chain base transporter RSB1</fullName>
    </recommendedName>
</protein>
<dbReference type="Pfam" id="PF04479">
    <property type="entry name" value="RTA1"/>
    <property type="match status" value="1"/>
</dbReference>
<evidence type="ECO:0000256" key="4">
    <source>
        <dbReference type="ARBA" id="ARBA00023136"/>
    </source>
</evidence>
<accession>A0A8K0JED1</accession>
<feature type="transmembrane region" description="Helical" evidence="5">
    <location>
        <begin position="213"/>
        <end position="233"/>
    </location>
</feature>
<dbReference type="InterPro" id="IPR007568">
    <property type="entry name" value="RTA1"/>
</dbReference>
<evidence type="ECO:0000256" key="5">
    <source>
        <dbReference type="SAM" id="Phobius"/>
    </source>
</evidence>
<reference evidence="6" key="1">
    <citation type="submission" date="2020-04" db="EMBL/GenBank/DDBJ databases">
        <title>Analysis of mating type loci in Filobasidium floriforme.</title>
        <authorList>
            <person name="Nowrousian M."/>
        </authorList>
    </citation>
    <scope>NUCLEOTIDE SEQUENCE</scope>
    <source>
        <strain evidence="6">CBS 6242</strain>
    </source>
</reference>
<dbReference type="Proteomes" id="UP000812966">
    <property type="component" value="Unassembled WGS sequence"/>
</dbReference>
<gene>
    <name evidence="6" type="ORF">FFLO_06895</name>
</gene>
<keyword evidence="2 5" id="KW-0812">Transmembrane</keyword>
<feature type="transmembrane region" description="Helical" evidence="5">
    <location>
        <begin position="253"/>
        <end position="275"/>
    </location>
</feature>
<evidence type="ECO:0008006" key="8">
    <source>
        <dbReference type="Google" id="ProtNLM"/>
    </source>
</evidence>
<keyword evidence="4 5" id="KW-0472">Membrane</keyword>
<evidence type="ECO:0000256" key="3">
    <source>
        <dbReference type="ARBA" id="ARBA00022989"/>
    </source>
</evidence>
<dbReference type="OrthoDB" id="3358017at2759"/>
<dbReference type="GO" id="GO:0005886">
    <property type="term" value="C:plasma membrane"/>
    <property type="evidence" value="ECO:0007669"/>
    <property type="project" value="TreeGrafter"/>
</dbReference>
<keyword evidence="3 5" id="KW-1133">Transmembrane helix</keyword>
<comment type="caution">
    <text evidence="6">The sequence shown here is derived from an EMBL/GenBank/DDBJ whole genome shotgun (WGS) entry which is preliminary data.</text>
</comment>